<evidence type="ECO:0000313" key="3">
    <source>
        <dbReference type="Proteomes" id="UP001626550"/>
    </source>
</evidence>
<protein>
    <recommendedName>
        <fullName evidence="4">PH domain-containing protein</fullName>
    </recommendedName>
</protein>
<name>A0ABD2PZI2_9PLAT</name>
<sequence length="255" mass="29089">MDLSTSAPVKPFVEIAIDSEPSLSYLEEDEDEAKTGRRGLLLAPFGLVHHSHDLDPTREWIEETSEDEQEYKDDNYKSKLSTRIIPLRLTINNDSSLDICNKPAWAQIYFPNQYSASNEHLHQISRDNSDNLDGELEVPSLVVFYARYKRPTMKGIDLFQPAIYSLSLKNLSYETMSSHRVRMVTRSGEGITLSLQFFNGTDANFWVSIINAQQRSRFSNNEIAHLTQNHVSSLSVSSPRMSRRSSLEPLSEMVE</sequence>
<organism evidence="2 3">
    <name type="scientific">Cichlidogyrus casuarinus</name>
    <dbReference type="NCBI Taxonomy" id="1844966"/>
    <lineage>
        <taxon>Eukaryota</taxon>
        <taxon>Metazoa</taxon>
        <taxon>Spiralia</taxon>
        <taxon>Lophotrochozoa</taxon>
        <taxon>Platyhelminthes</taxon>
        <taxon>Monogenea</taxon>
        <taxon>Monopisthocotylea</taxon>
        <taxon>Dactylogyridea</taxon>
        <taxon>Ancyrocephalidae</taxon>
        <taxon>Cichlidogyrus</taxon>
    </lineage>
</organism>
<gene>
    <name evidence="2" type="ORF">Ciccas_008607</name>
</gene>
<comment type="caution">
    <text evidence="2">The sequence shown here is derived from an EMBL/GenBank/DDBJ whole genome shotgun (WGS) entry which is preliminary data.</text>
</comment>
<evidence type="ECO:0000313" key="2">
    <source>
        <dbReference type="EMBL" id="KAL3312796.1"/>
    </source>
</evidence>
<accession>A0ABD2PZI2</accession>
<dbReference type="Proteomes" id="UP001626550">
    <property type="component" value="Unassembled WGS sequence"/>
</dbReference>
<dbReference type="AlphaFoldDB" id="A0ABD2PZI2"/>
<dbReference type="EMBL" id="JBJKFK010001545">
    <property type="protein sequence ID" value="KAL3312796.1"/>
    <property type="molecule type" value="Genomic_DNA"/>
</dbReference>
<keyword evidence="3" id="KW-1185">Reference proteome</keyword>
<proteinExistence type="predicted"/>
<reference evidence="2 3" key="1">
    <citation type="submission" date="2024-11" db="EMBL/GenBank/DDBJ databases">
        <title>Adaptive evolution of stress response genes in parasites aligns with host niche diversity.</title>
        <authorList>
            <person name="Hahn C."/>
            <person name="Resl P."/>
        </authorList>
    </citation>
    <scope>NUCLEOTIDE SEQUENCE [LARGE SCALE GENOMIC DNA]</scope>
    <source>
        <strain evidence="2">EGGRZ-B1_66</strain>
        <tissue evidence="2">Body</tissue>
    </source>
</reference>
<feature type="region of interest" description="Disordered" evidence="1">
    <location>
        <begin position="235"/>
        <end position="255"/>
    </location>
</feature>
<evidence type="ECO:0000256" key="1">
    <source>
        <dbReference type="SAM" id="MobiDB-lite"/>
    </source>
</evidence>
<evidence type="ECO:0008006" key="4">
    <source>
        <dbReference type="Google" id="ProtNLM"/>
    </source>
</evidence>